<organism evidence="2 3">
    <name type="scientific">Chryseobacterium gilvum</name>
    <dbReference type="NCBI Taxonomy" id="2976534"/>
    <lineage>
        <taxon>Bacteria</taxon>
        <taxon>Pseudomonadati</taxon>
        <taxon>Bacteroidota</taxon>
        <taxon>Flavobacteriia</taxon>
        <taxon>Flavobacteriales</taxon>
        <taxon>Weeksellaceae</taxon>
        <taxon>Chryseobacterium group</taxon>
        <taxon>Chryseobacterium</taxon>
    </lineage>
</organism>
<dbReference type="InterPro" id="IPR029044">
    <property type="entry name" value="Nucleotide-diphossugar_trans"/>
</dbReference>
<feature type="domain" description="Glycosyltransferase 2-like" evidence="1">
    <location>
        <begin position="4"/>
        <end position="163"/>
    </location>
</feature>
<comment type="caution">
    <text evidence="2">The sequence shown here is derived from an EMBL/GenBank/DDBJ whole genome shotgun (WGS) entry which is preliminary data.</text>
</comment>
<gene>
    <name evidence="2" type="ORF">N0B16_08560</name>
</gene>
<dbReference type="InterPro" id="IPR050834">
    <property type="entry name" value="Glycosyltransf_2"/>
</dbReference>
<accession>A0ABT2VWW0</accession>
<protein>
    <submittedName>
        <fullName evidence="2">Glycosyltransferase family 2 protein</fullName>
    </submittedName>
</protein>
<name>A0ABT2VWW0_9FLAO</name>
<dbReference type="Pfam" id="PF00535">
    <property type="entry name" value="Glycos_transf_2"/>
    <property type="match status" value="1"/>
</dbReference>
<evidence type="ECO:0000259" key="1">
    <source>
        <dbReference type="Pfam" id="PF00535"/>
    </source>
</evidence>
<dbReference type="Gene3D" id="3.90.550.10">
    <property type="entry name" value="Spore Coat Polysaccharide Biosynthesis Protein SpsA, Chain A"/>
    <property type="match status" value="1"/>
</dbReference>
<reference evidence="3" key="1">
    <citation type="submission" date="2023-07" db="EMBL/GenBank/DDBJ databases">
        <title>Chryseobacterium sp. GMJ5 Genome sequencing and assembly.</title>
        <authorList>
            <person name="Jung Y."/>
        </authorList>
    </citation>
    <scope>NUCLEOTIDE SEQUENCE [LARGE SCALE GENOMIC DNA]</scope>
    <source>
        <strain evidence="3">GMJ5</strain>
    </source>
</reference>
<dbReference type="PANTHER" id="PTHR43685">
    <property type="entry name" value="GLYCOSYLTRANSFERASE"/>
    <property type="match status" value="1"/>
</dbReference>
<evidence type="ECO:0000313" key="3">
    <source>
        <dbReference type="Proteomes" id="UP001208114"/>
    </source>
</evidence>
<dbReference type="PANTHER" id="PTHR43685:SF2">
    <property type="entry name" value="GLYCOSYLTRANSFERASE 2-LIKE DOMAIN-CONTAINING PROTEIN"/>
    <property type="match status" value="1"/>
</dbReference>
<evidence type="ECO:0000313" key="2">
    <source>
        <dbReference type="EMBL" id="MCU7614488.1"/>
    </source>
</evidence>
<proteinExistence type="predicted"/>
<dbReference type="SUPFAM" id="SSF53448">
    <property type="entry name" value="Nucleotide-diphospho-sugar transferases"/>
    <property type="match status" value="1"/>
</dbReference>
<dbReference type="CDD" id="cd00761">
    <property type="entry name" value="Glyco_tranf_GTA_type"/>
    <property type="match status" value="1"/>
</dbReference>
<dbReference type="EMBL" id="JAOTEN010000002">
    <property type="protein sequence ID" value="MCU7614488.1"/>
    <property type="molecule type" value="Genomic_DNA"/>
</dbReference>
<dbReference type="InterPro" id="IPR001173">
    <property type="entry name" value="Glyco_trans_2-like"/>
</dbReference>
<dbReference type="RefSeq" id="WP_262990407.1">
    <property type="nucleotide sequence ID" value="NZ_JAOTEN010000002.1"/>
</dbReference>
<keyword evidence="3" id="KW-1185">Reference proteome</keyword>
<dbReference type="Proteomes" id="UP001208114">
    <property type="component" value="Unassembled WGS sequence"/>
</dbReference>
<sequence>MKLSVCIPVYNFDIRELVCDLEREITDKNLDAEIILIDDASDEKFNILNREIQNKVSDFIFLAKNIGRSAIRNLFLNYSKGNYLLFLDCDAKLIHTHFLTDYLQEIQNNNGVEVVYGSFRIDPKYSHTLRNKYSVEREIFYGERSSDFSVFKTVNFIIRRDTFKQFSFNEELLHYGYEDYIFAKKLELNKVRFLAIQNPVIHIDDTPNTIFLAKTEIAIDSLIQLSQNPENEIFIHNIKVYEIAQKLIKNGLRIPFLVIYKRVQKKLVDNLLSETPVIKYLDFYKLGLLLKKSKD</sequence>